<dbReference type="GO" id="GO:0006351">
    <property type="term" value="P:DNA-templated transcription"/>
    <property type="evidence" value="ECO:0007669"/>
    <property type="project" value="InterPro"/>
</dbReference>
<comment type="caution">
    <text evidence="1">The sequence shown here is derived from an EMBL/GenBank/DDBJ whole genome shotgun (WGS) entry which is preliminary data.</text>
</comment>
<gene>
    <name evidence="1" type="ORF">AFUS01_LOCUS23189</name>
</gene>
<proteinExistence type="predicted"/>
<accession>A0A8J2KGU6</accession>
<keyword evidence="2" id="KW-1185">Reference proteome</keyword>
<organism evidence="1 2">
    <name type="scientific">Allacma fusca</name>
    <dbReference type="NCBI Taxonomy" id="39272"/>
    <lineage>
        <taxon>Eukaryota</taxon>
        <taxon>Metazoa</taxon>
        <taxon>Ecdysozoa</taxon>
        <taxon>Arthropoda</taxon>
        <taxon>Hexapoda</taxon>
        <taxon>Collembola</taxon>
        <taxon>Symphypleona</taxon>
        <taxon>Sminthuridae</taxon>
        <taxon>Allacma</taxon>
    </lineage>
</organism>
<evidence type="ECO:0000313" key="1">
    <source>
        <dbReference type="EMBL" id="CAG7734821.1"/>
    </source>
</evidence>
<sequence length="140" mass="16348">MNPQLMDAKTAQQILNDLSPSGALMRAHHREGITQLLPPEVETEMRNLYISLGELLRHFWSCFPPTTPALQEKLKKTHETLKKFEQVKIQQFRESHAHLLSMNLEGCSEMFSFQKSLHYKNYSDFNDCNWTQEPTNNINN</sequence>
<name>A0A8J2KGU6_9HEXA</name>
<dbReference type="EMBL" id="CAJVCH010277035">
    <property type="protein sequence ID" value="CAG7734821.1"/>
    <property type="molecule type" value="Genomic_DNA"/>
</dbReference>
<evidence type="ECO:0000313" key="2">
    <source>
        <dbReference type="Proteomes" id="UP000708208"/>
    </source>
</evidence>
<dbReference type="PANTHER" id="PTHR12856">
    <property type="entry name" value="TRANSCRIPTION INITIATION FACTOR IIH-RELATED"/>
    <property type="match status" value="1"/>
</dbReference>
<dbReference type="Proteomes" id="UP000708208">
    <property type="component" value="Unassembled WGS sequence"/>
</dbReference>
<reference evidence="1" key="1">
    <citation type="submission" date="2021-06" db="EMBL/GenBank/DDBJ databases">
        <authorList>
            <person name="Hodson N. C."/>
            <person name="Mongue J. A."/>
            <person name="Jaron S. K."/>
        </authorList>
    </citation>
    <scope>NUCLEOTIDE SEQUENCE</scope>
</reference>
<dbReference type="OrthoDB" id="360521at2759"/>
<protein>
    <submittedName>
        <fullName evidence="1">Uncharacterized protein</fullName>
    </submittedName>
</protein>
<dbReference type="AlphaFoldDB" id="A0A8J2KGU6"/>
<dbReference type="GO" id="GO:0000439">
    <property type="term" value="C:transcription factor TFIIH core complex"/>
    <property type="evidence" value="ECO:0007669"/>
    <property type="project" value="InterPro"/>
</dbReference>
<dbReference type="InterPro" id="IPR027079">
    <property type="entry name" value="Tfb1/GTF2H1"/>
</dbReference>
<dbReference type="GO" id="GO:0006289">
    <property type="term" value="P:nucleotide-excision repair"/>
    <property type="evidence" value="ECO:0007669"/>
    <property type="project" value="InterPro"/>
</dbReference>